<gene>
    <name evidence="2" type="ORF">IV45_GL001427</name>
</gene>
<keyword evidence="3" id="KW-1185">Reference proteome</keyword>
<dbReference type="InterPro" id="IPR009732">
    <property type="entry name" value="DUF1304"/>
</dbReference>
<dbReference type="PANTHER" id="PTHR38446:SF1">
    <property type="entry name" value="BLL0914 PROTEIN"/>
    <property type="match status" value="1"/>
</dbReference>
<keyword evidence="1" id="KW-0472">Membrane</keyword>
<evidence type="ECO:0000256" key="1">
    <source>
        <dbReference type="SAM" id="Phobius"/>
    </source>
</evidence>
<reference evidence="2 3" key="1">
    <citation type="journal article" date="2015" name="Genome Announc.">
        <title>Expanding the biotechnology potential of lactobacilli through comparative genomics of 213 strains and associated genera.</title>
        <authorList>
            <person name="Sun Z."/>
            <person name="Harris H.M."/>
            <person name="McCann A."/>
            <person name="Guo C."/>
            <person name="Argimon S."/>
            <person name="Zhang W."/>
            <person name="Yang X."/>
            <person name="Jeffery I.B."/>
            <person name="Cooney J.C."/>
            <person name="Kagawa T.F."/>
            <person name="Liu W."/>
            <person name="Song Y."/>
            <person name="Salvetti E."/>
            <person name="Wrobel A."/>
            <person name="Rasinkangas P."/>
            <person name="Parkhill J."/>
            <person name="Rea M.C."/>
            <person name="O'Sullivan O."/>
            <person name="Ritari J."/>
            <person name="Douillard F.P."/>
            <person name="Paul Ross R."/>
            <person name="Yang R."/>
            <person name="Briner A.E."/>
            <person name="Felis G.E."/>
            <person name="de Vos W.M."/>
            <person name="Barrangou R."/>
            <person name="Klaenhammer T.R."/>
            <person name="Caufield P.W."/>
            <person name="Cui Y."/>
            <person name="Zhang H."/>
            <person name="O'Toole P.W."/>
        </authorList>
    </citation>
    <scope>NUCLEOTIDE SEQUENCE [LARGE SCALE GENOMIC DNA]</scope>
    <source>
        <strain evidence="2 3">DSM 17896</strain>
    </source>
</reference>
<feature type="transmembrane region" description="Helical" evidence="1">
    <location>
        <begin position="79"/>
        <end position="97"/>
    </location>
</feature>
<dbReference type="RefSeq" id="WP_057740038.1">
    <property type="nucleotide sequence ID" value="NZ_JQBW01000005.1"/>
</dbReference>
<organism evidence="2 3">
    <name type="scientific">Limosilactobacillus secaliphilus</name>
    <dbReference type="NCBI Taxonomy" id="396268"/>
    <lineage>
        <taxon>Bacteria</taxon>
        <taxon>Bacillati</taxon>
        <taxon>Bacillota</taxon>
        <taxon>Bacilli</taxon>
        <taxon>Lactobacillales</taxon>
        <taxon>Lactobacillaceae</taxon>
        <taxon>Limosilactobacillus</taxon>
    </lineage>
</organism>
<feature type="transmembrane region" description="Helical" evidence="1">
    <location>
        <begin position="56"/>
        <end position="72"/>
    </location>
</feature>
<feature type="transmembrane region" description="Helical" evidence="1">
    <location>
        <begin position="103"/>
        <end position="122"/>
    </location>
</feature>
<comment type="caution">
    <text evidence="2">The sequence shown here is derived from an EMBL/GenBank/DDBJ whole genome shotgun (WGS) entry which is preliminary data.</text>
</comment>
<evidence type="ECO:0000313" key="2">
    <source>
        <dbReference type="EMBL" id="KRN59279.1"/>
    </source>
</evidence>
<dbReference type="OrthoDB" id="9803832at2"/>
<accession>A0A0R2I211</accession>
<dbReference type="PANTHER" id="PTHR38446">
    <property type="entry name" value="BLL0914 PROTEIN"/>
    <property type="match status" value="1"/>
</dbReference>
<proteinExistence type="predicted"/>
<dbReference type="Proteomes" id="UP000050934">
    <property type="component" value="Unassembled WGS sequence"/>
</dbReference>
<protein>
    <recommendedName>
        <fullName evidence="4">Integral membrane protein</fullName>
    </recommendedName>
</protein>
<dbReference type="STRING" id="396268.IV45_GL001427"/>
<evidence type="ECO:0008006" key="4">
    <source>
        <dbReference type="Google" id="ProtNLM"/>
    </source>
</evidence>
<dbReference type="AlphaFoldDB" id="A0A0R2I211"/>
<dbReference type="EMBL" id="JQBW01000005">
    <property type="protein sequence ID" value="KRN59279.1"/>
    <property type="molecule type" value="Genomic_DNA"/>
</dbReference>
<keyword evidence="1" id="KW-1133">Transmembrane helix</keyword>
<evidence type="ECO:0000313" key="3">
    <source>
        <dbReference type="Proteomes" id="UP000050934"/>
    </source>
</evidence>
<dbReference type="PATRIC" id="fig|396268.3.peg.1448"/>
<keyword evidence="1" id="KW-0812">Transmembrane</keyword>
<dbReference type="Pfam" id="PF06993">
    <property type="entry name" value="DUF1304"/>
    <property type="match status" value="1"/>
</dbReference>
<sequence length="123" mass="13757">MEIIAAFLVTFVGCEHLAIMLIEMFASPQKQAEYFDLSVDYTKQRPARIAMANQGIYNGMLGFLILVSYWLLPRTYHLVVTQLLMIFVVVVALYGGFTVSRKVWSMQMLPAVLAGAAVGFCIL</sequence>
<name>A0A0R2I211_9LACO</name>